<dbReference type="RefSeq" id="WP_173313154.1">
    <property type="nucleotide sequence ID" value="NZ_BAAAUE010000007.1"/>
</dbReference>
<proteinExistence type="predicted"/>
<dbReference type="EMBL" id="BLWC01000001">
    <property type="protein sequence ID" value="GFM97024.1"/>
    <property type="molecule type" value="Genomic_DNA"/>
</dbReference>
<keyword evidence="3" id="KW-1185">Reference proteome</keyword>
<accession>A0A7J0C511</accession>
<dbReference type="AlphaFoldDB" id="A0A7J0C511"/>
<protein>
    <submittedName>
        <fullName evidence="1">Uncharacterized protein</fullName>
    </submittedName>
</protein>
<sequence length="67" mass="6800">MIFTLGQRIITTVDAPAAWPGAHSAPAGTGGTITGLPTTAADTYGVLLDGDPDQMPAAYWADELTAP</sequence>
<gene>
    <name evidence="2" type="ORF">HEB29_001732</name>
    <name evidence="1" type="ORF">Sfulv_18350</name>
</gene>
<dbReference type="Proteomes" id="UP000530403">
    <property type="component" value="Unassembled WGS sequence"/>
</dbReference>
<evidence type="ECO:0000313" key="4">
    <source>
        <dbReference type="Proteomes" id="UP000530403"/>
    </source>
</evidence>
<reference evidence="2 4" key="2">
    <citation type="submission" date="2020-07" db="EMBL/GenBank/DDBJ databases">
        <title>Sequencing the genomes of 1000 actinobacteria strains.</title>
        <authorList>
            <person name="Klenk H.-P."/>
        </authorList>
    </citation>
    <scope>NUCLEOTIDE SEQUENCE [LARGE SCALE GENOMIC DNA]</scope>
    <source>
        <strain evidence="2 4">DSM 41455</strain>
    </source>
</reference>
<evidence type="ECO:0000313" key="1">
    <source>
        <dbReference type="EMBL" id="GFM97024.1"/>
    </source>
</evidence>
<evidence type="ECO:0000313" key="3">
    <source>
        <dbReference type="Proteomes" id="UP000498980"/>
    </source>
</evidence>
<reference evidence="1 3" key="1">
    <citation type="submission" date="2020-05" db="EMBL/GenBank/DDBJ databases">
        <title>Whole genome shotgun sequence of Streptomyces fulvorobeus NBRC 15897.</title>
        <authorList>
            <person name="Komaki H."/>
            <person name="Tamura T."/>
        </authorList>
    </citation>
    <scope>NUCLEOTIDE SEQUENCE [LARGE SCALE GENOMIC DNA]</scope>
    <source>
        <strain evidence="1 3">NBRC 15897</strain>
    </source>
</reference>
<dbReference type="EMBL" id="JACCCF010000001">
    <property type="protein sequence ID" value="NYE40721.1"/>
    <property type="molecule type" value="Genomic_DNA"/>
</dbReference>
<evidence type="ECO:0000313" key="2">
    <source>
        <dbReference type="EMBL" id="NYE40721.1"/>
    </source>
</evidence>
<name>A0A7J0C511_9ACTN</name>
<organism evidence="1 3">
    <name type="scientific">Streptomyces fulvorobeus</name>
    <dbReference type="NCBI Taxonomy" id="284028"/>
    <lineage>
        <taxon>Bacteria</taxon>
        <taxon>Bacillati</taxon>
        <taxon>Actinomycetota</taxon>
        <taxon>Actinomycetes</taxon>
        <taxon>Kitasatosporales</taxon>
        <taxon>Streptomycetaceae</taxon>
        <taxon>Streptomyces</taxon>
    </lineage>
</organism>
<dbReference type="Proteomes" id="UP000498980">
    <property type="component" value="Unassembled WGS sequence"/>
</dbReference>
<comment type="caution">
    <text evidence="1">The sequence shown here is derived from an EMBL/GenBank/DDBJ whole genome shotgun (WGS) entry which is preliminary data.</text>
</comment>